<organism evidence="2 3">
    <name type="scientific">Jatropha curcas</name>
    <name type="common">Barbados nut</name>
    <dbReference type="NCBI Taxonomy" id="180498"/>
    <lineage>
        <taxon>Eukaryota</taxon>
        <taxon>Viridiplantae</taxon>
        <taxon>Streptophyta</taxon>
        <taxon>Embryophyta</taxon>
        <taxon>Tracheophyta</taxon>
        <taxon>Spermatophyta</taxon>
        <taxon>Magnoliopsida</taxon>
        <taxon>eudicotyledons</taxon>
        <taxon>Gunneridae</taxon>
        <taxon>Pentapetalae</taxon>
        <taxon>rosids</taxon>
        <taxon>fabids</taxon>
        <taxon>Malpighiales</taxon>
        <taxon>Euphorbiaceae</taxon>
        <taxon>Crotonoideae</taxon>
        <taxon>Jatropheae</taxon>
        <taxon>Jatropha</taxon>
    </lineage>
</organism>
<evidence type="ECO:0000259" key="1">
    <source>
        <dbReference type="PROSITE" id="PS50004"/>
    </source>
</evidence>
<accession>A0A067JXR5</accession>
<sequence>MASSSRTLEITVLSCEDLRIDGKSVKKNTYVVVRTDHLNYRTTKIDTEGGSYPSWNQNLLIDMPLHERFVTLEVNCKMASSDRIIGTARIPVTDFMGGYLPDNYLNFLSYRLRDSRGVRNGIVNISVKVKLPEYLSSKNNKKVTENSACSTASKPPLKMPIGGEKNFGVVAGIPVWNINYL</sequence>
<dbReference type="InterPro" id="IPR035892">
    <property type="entry name" value="C2_domain_sf"/>
</dbReference>
<dbReference type="GO" id="GO:0006952">
    <property type="term" value="P:defense response"/>
    <property type="evidence" value="ECO:0007669"/>
    <property type="project" value="InterPro"/>
</dbReference>
<evidence type="ECO:0000313" key="2">
    <source>
        <dbReference type="EMBL" id="KDP28677.1"/>
    </source>
</evidence>
<dbReference type="PANTHER" id="PTHR32246">
    <property type="entry name" value="INGRESSION PROTEIN FIC1"/>
    <property type="match status" value="1"/>
</dbReference>
<reference evidence="2 3" key="1">
    <citation type="journal article" date="2014" name="PLoS ONE">
        <title>Global Analysis of Gene Expression Profiles in Physic Nut (Jatropha curcas L.) Seedlings Exposed to Salt Stress.</title>
        <authorList>
            <person name="Zhang L."/>
            <person name="Zhang C."/>
            <person name="Wu P."/>
            <person name="Chen Y."/>
            <person name="Li M."/>
            <person name="Jiang H."/>
            <person name="Wu G."/>
        </authorList>
    </citation>
    <scope>NUCLEOTIDE SEQUENCE [LARGE SCALE GENOMIC DNA]</scope>
    <source>
        <strain evidence="3">cv. GZQX0401</strain>
        <tissue evidence="2">Young leaves</tissue>
    </source>
</reference>
<evidence type="ECO:0000313" key="3">
    <source>
        <dbReference type="Proteomes" id="UP000027138"/>
    </source>
</evidence>
<dbReference type="InterPro" id="IPR044750">
    <property type="entry name" value="C2_SRC2/BAP"/>
</dbReference>
<feature type="domain" description="C2" evidence="1">
    <location>
        <begin position="1"/>
        <end position="105"/>
    </location>
</feature>
<dbReference type="InterPro" id="IPR000008">
    <property type="entry name" value="C2_dom"/>
</dbReference>
<dbReference type="CDD" id="cd04051">
    <property type="entry name" value="C2_SRC2_like"/>
    <property type="match status" value="1"/>
</dbReference>
<protein>
    <recommendedName>
        <fullName evidence="1">C2 domain-containing protein</fullName>
    </recommendedName>
</protein>
<dbReference type="OrthoDB" id="884464at2759"/>
<gene>
    <name evidence="2" type="ORF">JCGZ_14448</name>
</gene>
<dbReference type="PROSITE" id="PS50004">
    <property type="entry name" value="C2"/>
    <property type="match status" value="1"/>
</dbReference>
<dbReference type="PANTHER" id="PTHR32246:SF117">
    <property type="entry name" value="C2 DOMAIN-CONTAINING PROTEIN"/>
    <property type="match status" value="1"/>
</dbReference>
<dbReference type="AlphaFoldDB" id="A0A067JXR5"/>
<dbReference type="KEGG" id="jcu:105643035"/>
<dbReference type="SUPFAM" id="SSF49562">
    <property type="entry name" value="C2 domain (Calcium/lipid-binding domain, CaLB)"/>
    <property type="match status" value="1"/>
</dbReference>
<keyword evidence="3" id="KW-1185">Reference proteome</keyword>
<proteinExistence type="predicted"/>
<dbReference type="SMART" id="SM00239">
    <property type="entry name" value="C2"/>
    <property type="match status" value="1"/>
</dbReference>
<dbReference type="Gene3D" id="2.60.40.150">
    <property type="entry name" value="C2 domain"/>
    <property type="match status" value="1"/>
</dbReference>
<dbReference type="EMBL" id="KK914782">
    <property type="protein sequence ID" value="KDP28677.1"/>
    <property type="molecule type" value="Genomic_DNA"/>
</dbReference>
<dbReference type="STRING" id="180498.A0A067JXR5"/>
<dbReference type="Pfam" id="PF00168">
    <property type="entry name" value="C2"/>
    <property type="match status" value="1"/>
</dbReference>
<dbReference type="Proteomes" id="UP000027138">
    <property type="component" value="Unassembled WGS sequence"/>
</dbReference>
<name>A0A067JXR5_JATCU</name>